<name>A0A4R7Z626_9FIRM</name>
<evidence type="ECO:0000313" key="2">
    <source>
        <dbReference type="Proteomes" id="UP000294697"/>
    </source>
</evidence>
<comment type="caution">
    <text evidence="1">The sequence shown here is derived from an EMBL/GenBank/DDBJ whole genome shotgun (WGS) entry which is preliminary data.</text>
</comment>
<dbReference type="AlphaFoldDB" id="A0A4R7Z626"/>
<gene>
    <name evidence="1" type="ORF">C8C77_104112</name>
</gene>
<proteinExistence type="predicted"/>
<evidence type="ECO:0000313" key="1">
    <source>
        <dbReference type="EMBL" id="TDW06718.1"/>
    </source>
</evidence>
<dbReference type="Proteomes" id="UP000294697">
    <property type="component" value="Unassembled WGS sequence"/>
</dbReference>
<protein>
    <submittedName>
        <fullName evidence="1">Uncharacterized protein</fullName>
    </submittedName>
</protein>
<organism evidence="1 2">
    <name type="scientific">Halanaerobium saccharolyticum</name>
    <dbReference type="NCBI Taxonomy" id="43595"/>
    <lineage>
        <taxon>Bacteria</taxon>
        <taxon>Bacillati</taxon>
        <taxon>Bacillota</taxon>
        <taxon>Clostridia</taxon>
        <taxon>Halanaerobiales</taxon>
        <taxon>Halanaerobiaceae</taxon>
        <taxon>Halanaerobium</taxon>
    </lineage>
</organism>
<accession>A0A4R7Z626</accession>
<sequence length="40" mass="5002">MIYLNYEDIDWNYLYQKAESEKTLNELEEFKEIVDKKIKN</sequence>
<reference evidence="1 2" key="1">
    <citation type="submission" date="2019-03" db="EMBL/GenBank/DDBJ databases">
        <title>Subsurface microbial communities from deep shales in Ohio and West Virginia, USA.</title>
        <authorList>
            <person name="Wrighton K."/>
        </authorList>
    </citation>
    <scope>NUCLEOTIDE SEQUENCE [LARGE SCALE GENOMIC DNA]</scope>
    <source>
        <strain evidence="1 2">MSL9.2</strain>
    </source>
</reference>
<dbReference type="EMBL" id="SODA01000004">
    <property type="protein sequence ID" value="TDW06718.1"/>
    <property type="molecule type" value="Genomic_DNA"/>
</dbReference>
<dbReference type="RefSeq" id="WP_258394129.1">
    <property type="nucleotide sequence ID" value="NZ_QLME01000004.1"/>
</dbReference>